<evidence type="ECO:0000313" key="2">
    <source>
        <dbReference type="Proteomes" id="UP000712281"/>
    </source>
</evidence>
<protein>
    <submittedName>
        <fullName evidence="1">Uncharacterized protein</fullName>
    </submittedName>
</protein>
<organism evidence="1 2">
    <name type="scientific">Brassica cretica</name>
    <name type="common">Mustard</name>
    <dbReference type="NCBI Taxonomy" id="69181"/>
    <lineage>
        <taxon>Eukaryota</taxon>
        <taxon>Viridiplantae</taxon>
        <taxon>Streptophyta</taxon>
        <taxon>Embryophyta</taxon>
        <taxon>Tracheophyta</taxon>
        <taxon>Spermatophyta</taxon>
        <taxon>Magnoliopsida</taxon>
        <taxon>eudicotyledons</taxon>
        <taxon>Gunneridae</taxon>
        <taxon>Pentapetalae</taxon>
        <taxon>rosids</taxon>
        <taxon>malvids</taxon>
        <taxon>Brassicales</taxon>
        <taxon>Brassicaceae</taxon>
        <taxon>Brassiceae</taxon>
        <taxon>Brassica</taxon>
    </lineage>
</organism>
<accession>A0A3N6TDC8</accession>
<reference evidence="1" key="1">
    <citation type="submission" date="2019-12" db="EMBL/GenBank/DDBJ databases">
        <title>Genome sequencing and annotation of Brassica cretica.</title>
        <authorList>
            <person name="Studholme D.J."/>
            <person name="Sarris P.F."/>
        </authorList>
    </citation>
    <scope>NUCLEOTIDE SEQUENCE</scope>
    <source>
        <strain evidence="1">PFS-001/15</strain>
        <tissue evidence="1">Leaf</tissue>
    </source>
</reference>
<comment type="caution">
    <text evidence="1">The sequence shown here is derived from an EMBL/GenBank/DDBJ whole genome shotgun (WGS) entry which is preliminary data.</text>
</comment>
<evidence type="ECO:0000313" key="1">
    <source>
        <dbReference type="EMBL" id="KAF2566845.1"/>
    </source>
</evidence>
<dbReference type="EMBL" id="QGKW02001911">
    <property type="protein sequence ID" value="KAF2566845.1"/>
    <property type="molecule type" value="Genomic_DNA"/>
</dbReference>
<dbReference type="Proteomes" id="UP000712281">
    <property type="component" value="Unassembled WGS sequence"/>
</dbReference>
<sequence>MFCFAVIWLFDADAQSGFMGLCFQELKSSEVPVWSLDRCCPRCFLDLKEYKSGVEKLGSVKIPCSTISSRVCAVGKENTDLDTMVEVISYCRLVLLVTFDSVCFVSVSKVSISFLISDLVRLAPLMQGLVILESVIERSIVVLTDLGSGFLQ</sequence>
<gene>
    <name evidence="1" type="ORF">F2Q68_00027498</name>
</gene>
<dbReference type="AlphaFoldDB" id="A0A3N6TDC8"/>
<name>A0A3N6TDC8_BRACR</name>
<proteinExistence type="predicted"/>